<comment type="caution">
    <text evidence="1">The sequence shown here is derived from an EMBL/GenBank/DDBJ whole genome shotgun (WGS) entry which is preliminary data.</text>
</comment>
<sequence length="642" mass="68206">MALKETILGLSPFAFYTLDDADDTAADLSGNGHHGTYVNLPPDGRAYREIKAGLPLAPTFRPVEDTHITTPISDNITTGTVIFIARPQALGNTGLVVGQKQFLAGSYTAFPVGVEVFETDSSQRYTLTLSAGDDYQLEVSISVDAEKDVTSLVIAHWSPTESYIEASGLTRVTGPGCTISASSEVWTIGRPSSEYGSGVGKRRFSGQIGYVSLLNRKLTEVEVDNIKSAFLSSGAPQSSKVSGIVQINGTPAQRTVRAFGYNPTVHQIEGEAVNLSKSLGHATSDPDTGEYTIDLLAGYDKRIFVVAFDDYGSDFSADMAVAVGDRVHPTTPNGYVWECTGAGMLPSSEPTWIVDEDTAQLYGTASMITRPFYRPMVHGPVAPEVTSTVTYWTPAEIATVLWLDASDQSTISIANGYVQAWSDKSGRGITFNATQPGRGAVVIENKLNSLPVLYGNGIDTSMIAADPIVSGSSDRHIFMVARCDSTGPGTSTLVTMGTDSGNTGDVFQMTGEVGIRIRGGNRIFNQTVNVGEYDLLQFSSTDGQSTGLQARLNGVQLTEASIVNAGLNTNGGSSLFFKTQPASTGDTEYSSGFIAEIVALPETATLDDRLKLEGYLAHKWGLDGKLPSDHPYKASAPVIGAI</sequence>
<protein>
    <recommendedName>
        <fullName evidence="3">Minor tail protein</fullName>
    </recommendedName>
</protein>
<name>A0ABW0RHH2_9GAMM</name>
<keyword evidence="2" id="KW-1185">Reference proteome</keyword>
<dbReference type="InterPro" id="IPR013320">
    <property type="entry name" value="ConA-like_dom_sf"/>
</dbReference>
<dbReference type="SUPFAM" id="SSF49899">
    <property type="entry name" value="Concanavalin A-like lectins/glucanases"/>
    <property type="match status" value="1"/>
</dbReference>
<evidence type="ECO:0008006" key="3">
    <source>
        <dbReference type="Google" id="ProtNLM"/>
    </source>
</evidence>
<accession>A0ABW0RHH2</accession>
<evidence type="ECO:0000313" key="2">
    <source>
        <dbReference type="Proteomes" id="UP001596055"/>
    </source>
</evidence>
<gene>
    <name evidence="1" type="ORF">ACFPQA_04140</name>
</gene>
<dbReference type="RefSeq" id="WP_248154972.1">
    <property type="nucleotide sequence ID" value="NZ_JAKZAJ010000001.1"/>
</dbReference>
<dbReference type="Proteomes" id="UP001596055">
    <property type="component" value="Unassembled WGS sequence"/>
</dbReference>
<dbReference type="EMBL" id="JBHSNL010000001">
    <property type="protein sequence ID" value="MFC5544226.1"/>
    <property type="molecule type" value="Genomic_DNA"/>
</dbReference>
<evidence type="ECO:0000313" key="1">
    <source>
        <dbReference type="EMBL" id="MFC5544226.1"/>
    </source>
</evidence>
<organism evidence="1 2">
    <name type="scientific">Marinobacter koreensis</name>
    <dbReference type="NCBI Taxonomy" id="335974"/>
    <lineage>
        <taxon>Bacteria</taxon>
        <taxon>Pseudomonadati</taxon>
        <taxon>Pseudomonadota</taxon>
        <taxon>Gammaproteobacteria</taxon>
        <taxon>Pseudomonadales</taxon>
        <taxon>Marinobacteraceae</taxon>
        <taxon>Marinobacter</taxon>
    </lineage>
</organism>
<proteinExistence type="predicted"/>
<reference evidence="2" key="1">
    <citation type="journal article" date="2019" name="Int. J. Syst. Evol. Microbiol.">
        <title>The Global Catalogue of Microorganisms (GCM) 10K type strain sequencing project: providing services to taxonomists for standard genome sequencing and annotation.</title>
        <authorList>
            <consortium name="The Broad Institute Genomics Platform"/>
            <consortium name="The Broad Institute Genome Sequencing Center for Infectious Disease"/>
            <person name="Wu L."/>
            <person name="Ma J."/>
        </authorList>
    </citation>
    <scope>NUCLEOTIDE SEQUENCE [LARGE SCALE GENOMIC DNA]</scope>
    <source>
        <strain evidence="2">CGMCC 4.1799</strain>
    </source>
</reference>